<feature type="compositionally biased region" description="Low complexity" evidence="1">
    <location>
        <begin position="111"/>
        <end position="129"/>
    </location>
</feature>
<feature type="region of interest" description="Disordered" evidence="1">
    <location>
        <begin position="266"/>
        <end position="318"/>
    </location>
</feature>
<feature type="compositionally biased region" description="Basic and acidic residues" evidence="1">
    <location>
        <begin position="94"/>
        <end position="103"/>
    </location>
</feature>
<feature type="region of interest" description="Disordered" evidence="1">
    <location>
        <begin position="190"/>
        <end position="225"/>
    </location>
</feature>
<dbReference type="Gene3D" id="2.130.10.10">
    <property type="entry name" value="YVTN repeat-like/Quinoprotein amine dehydrogenase"/>
    <property type="match status" value="2"/>
</dbReference>
<dbReference type="SMART" id="SM00320">
    <property type="entry name" value="WD40"/>
    <property type="match status" value="7"/>
</dbReference>
<organism evidence="2">
    <name type="scientific">Cyprideis torosa</name>
    <dbReference type="NCBI Taxonomy" id="163714"/>
    <lineage>
        <taxon>Eukaryota</taxon>
        <taxon>Metazoa</taxon>
        <taxon>Ecdysozoa</taxon>
        <taxon>Arthropoda</taxon>
        <taxon>Crustacea</taxon>
        <taxon>Oligostraca</taxon>
        <taxon>Ostracoda</taxon>
        <taxon>Podocopa</taxon>
        <taxon>Podocopida</taxon>
        <taxon>Cytherocopina</taxon>
        <taxon>Cytheroidea</taxon>
        <taxon>Cytherideidae</taxon>
        <taxon>Cyprideis</taxon>
    </lineage>
</organism>
<name>A0A7R8W4R9_9CRUS</name>
<accession>A0A7R8W4R9</accession>
<dbReference type="PANTHER" id="PTHR19863">
    <property type="entry name" value="NEMITIN (NEURONAL ENRICHED MAP INTERACTING PROTEIN) HOMOLOG"/>
    <property type="match status" value="1"/>
</dbReference>
<dbReference type="SUPFAM" id="SSF50978">
    <property type="entry name" value="WD40 repeat-like"/>
    <property type="match status" value="1"/>
</dbReference>
<dbReference type="CDD" id="cd00200">
    <property type="entry name" value="WD40"/>
    <property type="match status" value="1"/>
</dbReference>
<dbReference type="InterPro" id="IPR040067">
    <property type="entry name" value="WDR47"/>
</dbReference>
<gene>
    <name evidence="2" type="ORF">CTOB1V02_LOCUS1660</name>
</gene>
<dbReference type="EMBL" id="OB660238">
    <property type="protein sequence ID" value="CAD7223680.1"/>
    <property type="molecule type" value="Genomic_DNA"/>
</dbReference>
<dbReference type="PANTHER" id="PTHR19863:SF5">
    <property type="entry name" value="WD REPEAT-CONTAINING PROTEIN 47"/>
    <property type="match status" value="1"/>
</dbReference>
<feature type="compositionally biased region" description="Low complexity" evidence="1">
    <location>
        <begin position="75"/>
        <end position="89"/>
    </location>
</feature>
<dbReference type="PROSITE" id="PS50082">
    <property type="entry name" value="WD_REPEATS_2"/>
    <property type="match status" value="4"/>
</dbReference>
<proteinExistence type="predicted"/>
<dbReference type="Pfam" id="PF00400">
    <property type="entry name" value="WD40"/>
    <property type="match status" value="5"/>
</dbReference>
<feature type="region of interest" description="Disordered" evidence="1">
    <location>
        <begin position="75"/>
        <end position="129"/>
    </location>
</feature>
<dbReference type="InterPro" id="IPR001680">
    <property type="entry name" value="WD40_rpt"/>
</dbReference>
<protein>
    <submittedName>
        <fullName evidence="2">Uncharacterized protein</fullName>
    </submittedName>
</protein>
<dbReference type="InterPro" id="IPR015943">
    <property type="entry name" value="WD40/YVTN_repeat-like_dom_sf"/>
</dbReference>
<dbReference type="InterPro" id="IPR036322">
    <property type="entry name" value="WD40_repeat_dom_sf"/>
</dbReference>
<dbReference type="PROSITE" id="PS50294">
    <property type="entry name" value="WD_REPEATS_REGION"/>
    <property type="match status" value="3"/>
</dbReference>
<feature type="compositionally biased region" description="Basic and acidic residues" evidence="1">
    <location>
        <begin position="307"/>
        <end position="318"/>
    </location>
</feature>
<dbReference type="OrthoDB" id="187712at2759"/>
<evidence type="ECO:0000313" key="2">
    <source>
        <dbReference type="EMBL" id="CAD7223680.1"/>
    </source>
</evidence>
<evidence type="ECO:0000256" key="1">
    <source>
        <dbReference type="SAM" id="MobiDB-lite"/>
    </source>
</evidence>
<sequence>MPLPSKTSSKPLRGPWRLFPRVPITRFTDDLSATPSGTSSDLFRRLTLGDSPQRKEDDTVLNLLLDTEWAVARSVASSEGSSSRASSVEPGDDVTCRRPKGDSPEAPGGCSSSSPQRPMRPSSEPESLPVRPLLQAEVSVLPTHSAVLDHGQSAPPAVEALSLLPSEPQARCRHLPPTTKALGEVVVKGSMHSEGGGGNGKLMRPPPSHRRRSFSSHQTHNDSIPPSTAAALVHLFYQAPAAPSRSSPLSPPSFCRSELCLCQWDPDGGLPQSAPPSPSPSPGFSLTSTQRSPERLKHPSSRSASHSGDRPLVSERRRPGAGELVEAAEKAVLYFLPAAVSLGSVLPQNGSSGTSPKTHFTPVTTLEDAQAVRCAEFHPDGKVFAVGSNSKTLRLCAYPEISDLSSSGPSPANVLFKRTRHHKGSIYCMAWSPDGALLATGSNDKTVKLLKYNSNACNFDGENAPSSCDVCSVSLGGLPTVQVVFLCSAGHEVELTMHDGTVRDVCFIEDMSNQSSLLVSGGAGDCKIYVTDCATGTPFQALSGHSGHVLSLYTWGGAMFVSGSMDKSIRFWDLRTRGCVNVITPQTMAHPGVKGSPVASLAVDPSGRLLVSGHEDSTCVLFDFRGNRVIQTFSPHTADVRSIRFSPSAYYLLTAGYDNKLVLSDLQDDLTLPLPSIVVAEHQDKVISGRWHPRDFSFISTSADKTAVLWGLPAI</sequence>
<reference evidence="2" key="1">
    <citation type="submission" date="2020-11" db="EMBL/GenBank/DDBJ databases">
        <authorList>
            <person name="Tran Van P."/>
        </authorList>
    </citation>
    <scope>NUCLEOTIDE SEQUENCE</scope>
</reference>
<dbReference type="AlphaFoldDB" id="A0A7R8W4R9"/>